<keyword evidence="1" id="KW-0472">Membrane</keyword>
<dbReference type="EMBL" id="JAPTGD010000001">
    <property type="protein sequence ID" value="MDU9690807.1"/>
    <property type="molecule type" value="Genomic_DNA"/>
</dbReference>
<protein>
    <submittedName>
        <fullName evidence="2">Uncharacterized protein</fullName>
    </submittedName>
</protein>
<reference evidence="2" key="1">
    <citation type="journal article" date="2022" name="J Environ Chem Eng">
        <title>Biodegradation of petroleum oil using a constructed nonpathogenic and heavy metal-tolerant bacterial consortium isolated from marine sponges.</title>
        <authorList>
            <person name="Dechsakulwatana C."/>
            <person name="Rungsihiranrut A."/>
            <person name="Muangchinda C."/>
            <person name="Ningthoujam R."/>
            <person name="Klankeo P."/>
            <person name="Pinyakong O."/>
        </authorList>
    </citation>
    <scope>NUCLEOTIDE SEQUENCE</scope>
    <source>
        <strain evidence="2">TL01-2</strain>
    </source>
</reference>
<keyword evidence="1" id="KW-1133">Transmembrane helix</keyword>
<dbReference type="AlphaFoldDB" id="A0AAX6N4U2"/>
<organism evidence="2 3">
    <name type="scientific">Priestia aryabhattai</name>
    <name type="common">Bacillus aryabhattai</name>
    <dbReference type="NCBI Taxonomy" id="412384"/>
    <lineage>
        <taxon>Bacteria</taxon>
        <taxon>Bacillati</taxon>
        <taxon>Bacillota</taxon>
        <taxon>Bacilli</taxon>
        <taxon>Bacillales</taxon>
        <taxon>Bacillaceae</taxon>
        <taxon>Priestia</taxon>
    </lineage>
</organism>
<feature type="transmembrane region" description="Helical" evidence="1">
    <location>
        <begin position="14"/>
        <end position="42"/>
    </location>
</feature>
<gene>
    <name evidence="2" type="ORF">O0Q50_06485</name>
</gene>
<name>A0AAX6N4U2_PRIAR</name>
<evidence type="ECO:0000313" key="2">
    <source>
        <dbReference type="EMBL" id="MDU9690807.1"/>
    </source>
</evidence>
<dbReference type="RefSeq" id="WP_316910015.1">
    <property type="nucleotide sequence ID" value="NZ_JAPTGD010000001.1"/>
</dbReference>
<keyword evidence="1" id="KW-0812">Transmembrane</keyword>
<dbReference type="Proteomes" id="UP001269400">
    <property type="component" value="Unassembled WGS sequence"/>
</dbReference>
<evidence type="ECO:0000256" key="1">
    <source>
        <dbReference type="SAM" id="Phobius"/>
    </source>
</evidence>
<comment type="caution">
    <text evidence="2">The sequence shown here is derived from an EMBL/GenBank/DDBJ whole genome shotgun (WGS) entry which is preliminary data.</text>
</comment>
<sequence length="47" mass="5097">MSATLYPAGYIKSLYTFIALYVVGMTLILTVGMTLILTVGIVSRKGR</sequence>
<accession>A0AAX6N4U2</accession>
<proteinExistence type="predicted"/>
<reference evidence="2" key="2">
    <citation type="submission" date="2022-12" db="EMBL/GenBank/DDBJ databases">
        <authorList>
            <person name="Dechsakulwatana C."/>
            <person name="Rungsihiranrut A."/>
            <person name="Muangchinda C."/>
            <person name="Ningthoujam R."/>
            <person name="Klankeo P."/>
            <person name="Pinyakong O."/>
        </authorList>
    </citation>
    <scope>NUCLEOTIDE SEQUENCE</scope>
    <source>
        <strain evidence="2">TL01-2</strain>
    </source>
</reference>
<evidence type="ECO:0000313" key="3">
    <source>
        <dbReference type="Proteomes" id="UP001269400"/>
    </source>
</evidence>